<evidence type="ECO:0000259" key="4">
    <source>
        <dbReference type="PROSITE" id="PS51387"/>
    </source>
</evidence>
<proteinExistence type="predicted"/>
<dbReference type="InterPro" id="IPR036318">
    <property type="entry name" value="FAD-bd_PCMH-like_sf"/>
</dbReference>
<dbReference type="AlphaFoldDB" id="A0A6J5ZKS0"/>
<dbReference type="InterPro" id="IPR036683">
    <property type="entry name" value="CO_DH_flav_C_dom_sf"/>
</dbReference>
<dbReference type="Pfam" id="PF00941">
    <property type="entry name" value="FAD_binding_5"/>
    <property type="match status" value="1"/>
</dbReference>
<feature type="domain" description="FAD-binding PCMH-type" evidence="4">
    <location>
        <begin position="1"/>
        <end position="178"/>
    </location>
</feature>
<dbReference type="Gene3D" id="3.30.390.50">
    <property type="entry name" value="CO dehydrogenase flavoprotein, C-terminal domain"/>
    <property type="match status" value="1"/>
</dbReference>
<dbReference type="EMBL" id="CAESAD010000010">
    <property type="protein sequence ID" value="CAB4343191.1"/>
    <property type="molecule type" value="Genomic_DNA"/>
</dbReference>
<reference evidence="6" key="1">
    <citation type="submission" date="2020-05" db="EMBL/GenBank/DDBJ databases">
        <authorList>
            <person name="Chiriac C."/>
            <person name="Salcher M."/>
            <person name="Ghai R."/>
            <person name="Kavagutti S V."/>
        </authorList>
    </citation>
    <scope>NUCLEOTIDE SEQUENCE</scope>
</reference>
<evidence type="ECO:0000256" key="1">
    <source>
        <dbReference type="ARBA" id="ARBA00022630"/>
    </source>
</evidence>
<accession>A0A6J5ZKS0</accession>
<protein>
    <submittedName>
        <fullName evidence="6">Unannotated protein</fullName>
    </submittedName>
</protein>
<dbReference type="SMART" id="SM01092">
    <property type="entry name" value="CO_deh_flav_C"/>
    <property type="match status" value="1"/>
</dbReference>
<keyword evidence="1" id="KW-0285">Flavoprotein</keyword>
<dbReference type="EMBL" id="CAFBPK010000010">
    <property type="protein sequence ID" value="CAB5018875.1"/>
    <property type="molecule type" value="Genomic_DNA"/>
</dbReference>
<evidence type="ECO:0000313" key="9">
    <source>
        <dbReference type="EMBL" id="CAB5018875.1"/>
    </source>
</evidence>
<dbReference type="EMBL" id="CAFAAO010000030">
    <property type="protein sequence ID" value="CAB4814581.1"/>
    <property type="molecule type" value="Genomic_DNA"/>
</dbReference>
<dbReference type="InterPro" id="IPR016167">
    <property type="entry name" value="FAD-bd_PCMH_sub1"/>
</dbReference>
<dbReference type="Gene3D" id="3.30.465.10">
    <property type="match status" value="1"/>
</dbReference>
<dbReference type="InterPro" id="IPR051312">
    <property type="entry name" value="Diverse_Substr_Oxidored"/>
</dbReference>
<evidence type="ECO:0000313" key="8">
    <source>
        <dbReference type="EMBL" id="CAB4814581.1"/>
    </source>
</evidence>
<dbReference type="SUPFAM" id="SSF56176">
    <property type="entry name" value="FAD-binding/transporter-associated domain-like"/>
    <property type="match status" value="1"/>
</dbReference>
<gene>
    <name evidence="7" type="ORF">UFOPK2648_00471</name>
    <name evidence="8" type="ORF">UFOPK3037_01567</name>
    <name evidence="5" type="ORF">UFOPK3406_00653</name>
    <name evidence="6" type="ORF">UFOPK3925_01209</name>
    <name evidence="9" type="ORF">UFOPK4097_00802</name>
</gene>
<dbReference type="SUPFAM" id="SSF55447">
    <property type="entry name" value="CO dehydrogenase flavoprotein C-terminal domain-like"/>
    <property type="match status" value="1"/>
</dbReference>
<dbReference type="InterPro" id="IPR016169">
    <property type="entry name" value="FAD-bd_PCMH_sub2"/>
</dbReference>
<keyword evidence="3" id="KW-0560">Oxidoreductase</keyword>
<dbReference type="GO" id="GO:0071949">
    <property type="term" value="F:FAD binding"/>
    <property type="evidence" value="ECO:0007669"/>
    <property type="project" value="InterPro"/>
</dbReference>
<keyword evidence="2" id="KW-0274">FAD</keyword>
<dbReference type="Pfam" id="PF03450">
    <property type="entry name" value="CO_deh_flav_C"/>
    <property type="match status" value="1"/>
</dbReference>
<evidence type="ECO:0000256" key="3">
    <source>
        <dbReference type="ARBA" id="ARBA00023002"/>
    </source>
</evidence>
<name>A0A6J5ZKS0_9ZZZZ</name>
<dbReference type="InterPro" id="IPR016166">
    <property type="entry name" value="FAD-bd_PCMH"/>
</dbReference>
<evidence type="ECO:0000313" key="7">
    <source>
        <dbReference type="EMBL" id="CAB4703833.1"/>
    </source>
</evidence>
<dbReference type="Gene3D" id="3.30.43.10">
    <property type="entry name" value="Uridine Diphospho-n-acetylenolpyruvylglucosamine Reductase, domain 2"/>
    <property type="match status" value="1"/>
</dbReference>
<dbReference type="EMBL" id="CAESAI010000011">
    <property type="protein sequence ID" value="CAB4336790.1"/>
    <property type="molecule type" value="Genomic_DNA"/>
</dbReference>
<dbReference type="EMBL" id="CAEZYC010000016">
    <property type="protein sequence ID" value="CAB4703833.1"/>
    <property type="molecule type" value="Genomic_DNA"/>
</dbReference>
<evidence type="ECO:0000313" key="5">
    <source>
        <dbReference type="EMBL" id="CAB4336790.1"/>
    </source>
</evidence>
<sequence>MYPSRFGYELPKTVEEAVALLDAHGGEAKVLAGGQSLVPMMRLRFAAPEMLIDINGIEALHYNRVDADGTVHIGALCRHEELEDNPAIAKAIPTIAAAAPLVADPIVRTRGTFVGSVCHADPQGDWAATMTALGGHIVAQGPKGKRDIPIADFVIGPFQNTLAFNEIAIEAVIPAPKGVRVGNYLKLERRVGDFATASVAVSLDMKGDTVAYAGIALAGVGGRTINANAAASALVGKKLTAENIASVAAAVAAVAEPRTDHRGSADYKRQIVKTFVERILTGLLNTSQKAA</sequence>
<evidence type="ECO:0000256" key="2">
    <source>
        <dbReference type="ARBA" id="ARBA00022827"/>
    </source>
</evidence>
<evidence type="ECO:0000313" key="6">
    <source>
        <dbReference type="EMBL" id="CAB4343191.1"/>
    </source>
</evidence>
<dbReference type="GO" id="GO:0016491">
    <property type="term" value="F:oxidoreductase activity"/>
    <property type="evidence" value="ECO:0007669"/>
    <property type="project" value="UniProtKB-KW"/>
</dbReference>
<dbReference type="InterPro" id="IPR002346">
    <property type="entry name" value="Mopterin_DH_FAD-bd"/>
</dbReference>
<dbReference type="PANTHER" id="PTHR42659">
    <property type="entry name" value="XANTHINE DEHYDROGENASE SUBUNIT C-RELATED"/>
    <property type="match status" value="1"/>
</dbReference>
<dbReference type="PANTHER" id="PTHR42659:SF2">
    <property type="entry name" value="XANTHINE DEHYDROGENASE SUBUNIT C-RELATED"/>
    <property type="match status" value="1"/>
</dbReference>
<dbReference type="InterPro" id="IPR005107">
    <property type="entry name" value="CO_DH_flav_C"/>
</dbReference>
<organism evidence="6">
    <name type="scientific">freshwater metagenome</name>
    <dbReference type="NCBI Taxonomy" id="449393"/>
    <lineage>
        <taxon>unclassified sequences</taxon>
        <taxon>metagenomes</taxon>
        <taxon>ecological metagenomes</taxon>
    </lineage>
</organism>
<dbReference type="PROSITE" id="PS51387">
    <property type="entry name" value="FAD_PCMH"/>
    <property type="match status" value="1"/>
</dbReference>